<dbReference type="SUPFAM" id="SSF140591">
    <property type="entry name" value="Type III secretion system domain"/>
    <property type="match status" value="1"/>
</dbReference>
<proteinExistence type="predicted"/>
<evidence type="ECO:0000313" key="3">
    <source>
        <dbReference type="Proteomes" id="UP001168216"/>
    </source>
</evidence>
<dbReference type="InterPro" id="IPR013349">
    <property type="entry name" value="T3SS_YopR"/>
</dbReference>
<evidence type="ECO:0000313" key="2">
    <source>
        <dbReference type="EMBL" id="MDM5138955.1"/>
    </source>
</evidence>
<dbReference type="Pfam" id="PF09025">
    <property type="entry name" value="T3SS_needle_reg"/>
    <property type="match status" value="1"/>
</dbReference>
<organism evidence="2 3">
    <name type="scientific">Aeromonas bestiarum</name>
    <dbReference type="NCBI Taxonomy" id="105751"/>
    <lineage>
        <taxon>Bacteria</taxon>
        <taxon>Pseudomonadati</taxon>
        <taxon>Pseudomonadota</taxon>
        <taxon>Gammaproteobacteria</taxon>
        <taxon>Aeromonadales</taxon>
        <taxon>Aeromonadaceae</taxon>
        <taxon>Aeromonas</taxon>
    </lineage>
</organism>
<dbReference type="NCBIfam" id="TIGR02509">
    <property type="entry name" value="type_III_yopR"/>
    <property type="match status" value="1"/>
</dbReference>
<sequence length="185" mass="20999">MKIEGSDQPTRQSPQASPVPPPEQVAQRQFERLLARPPEPDLFDRWRQGAQLDSLLANAVPAARRDLLWQIYQQGDKPAPEIGKQLFAPVTSKLIERFGERQLPVVAAIDQPELRALMREFDPLASRREKVLLSVMTEIKGENGAVRPELEYLGDLARRELMTLIPFNGMVDNLMRNSHKLDLEA</sequence>
<dbReference type="Gene3D" id="1.10.10.1000">
    <property type="entry name" value="Type III secretion system virulence factor YopR, core domain"/>
    <property type="match status" value="1"/>
</dbReference>
<dbReference type="InterPro" id="IPR041814">
    <property type="entry name" value="YopR_core"/>
</dbReference>
<dbReference type="AlphaFoldDB" id="A0AAW7HV97"/>
<gene>
    <name evidence="2" type="ORF">OB959_03955</name>
</gene>
<accession>A0AAW7HV97</accession>
<protein>
    <submittedName>
        <fullName evidence="2">YopR family T3SS polymerization control protein</fullName>
    </submittedName>
</protein>
<dbReference type="EMBL" id="JAOPLV010000001">
    <property type="protein sequence ID" value="MDM5138955.1"/>
    <property type="molecule type" value="Genomic_DNA"/>
</dbReference>
<name>A0AAW7HV97_9GAMM</name>
<dbReference type="GO" id="GO:0030254">
    <property type="term" value="P:protein secretion by the type III secretion system"/>
    <property type="evidence" value="ECO:0007669"/>
    <property type="project" value="InterPro"/>
</dbReference>
<feature type="compositionally biased region" description="Polar residues" evidence="1">
    <location>
        <begin position="7"/>
        <end position="16"/>
    </location>
</feature>
<reference evidence="2" key="1">
    <citation type="submission" date="2023-08" db="EMBL/GenBank/DDBJ databases">
        <title>WGS of Aeromonas isolates.</title>
        <authorList>
            <person name="Lee H."/>
        </authorList>
    </citation>
    <scope>NUCLEOTIDE SEQUENCE</scope>
    <source>
        <strain evidence="2">SL22</strain>
    </source>
</reference>
<comment type="caution">
    <text evidence="2">The sequence shown here is derived from an EMBL/GenBank/DDBJ whole genome shotgun (WGS) entry which is preliminary data.</text>
</comment>
<dbReference type="Proteomes" id="UP001168216">
    <property type="component" value="Unassembled WGS sequence"/>
</dbReference>
<dbReference type="GO" id="GO:0030257">
    <property type="term" value="C:type III protein secretion system complex"/>
    <property type="evidence" value="ECO:0007669"/>
    <property type="project" value="InterPro"/>
</dbReference>
<evidence type="ECO:0000256" key="1">
    <source>
        <dbReference type="SAM" id="MobiDB-lite"/>
    </source>
</evidence>
<dbReference type="RefSeq" id="WP_290021267.1">
    <property type="nucleotide sequence ID" value="NZ_CAXIQV010000001.1"/>
</dbReference>
<feature type="region of interest" description="Disordered" evidence="1">
    <location>
        <begin position="1"/>
        <end position="26"/>
    </location>
</feature>